<evidence type="ECO:0000313" key="2">
    <source>
        <dbReference type="Proteomes" id="UP000095283"/>
    </source>
</evidence>
<protein>
    <submittedName>
        <fullName evidence="3">Uncharacterized protein</fullName>
    </submittedName>
</protein>
<feature type="transmembrane region" description="Helical" evidence="1">
    <location>
        <begin position="7"/>
        <end position="24"/>
    </location>
</feature>
<accession>A0A1I7X566</accession>
<dbReference type="WBParaSite" id="Hba_12699">
    <property type="protein sequence ID" value="Hba_12699"/>
    <property type="gene ID" value="Hba_12699"/>
</dbReference>
<dbReference type="AlphaFoldDB" id="A0A1I7X566"/>
<keyword evidence="2" id="KW-1185">Reference proteome</keyword>
<evidence type="ECO:0000256" key="1">
    <source>
        <dbReference type="SAM" id="Phobius"/>
    </source>
</evidence>
<keyword evidence="1" id="KW-0812">Transmembrane</keyword>
<name>A0A1I7X566_HETBA</name>
<reference evidence="3" key="1">
    <citation type="submission" date="2016-11" db="UniProtKB">
        <authorList>
            <consortium name="WormBaseParasite"/>
        </authorList>
    </citation>
    <scope>IDENTIFICATION</scope>
</reference>
<evidence type="ECO:0000313" key="3">
    <source>
        <dbReference type="WBParaSite" id="Hba_12699"/>
    </source>
</evidence>
<proteinExistence type="predicted"/>
<keyword evidence="1" id="KW-0472">Membrane</keyword>
<dbReference type="Proteomes" id="UP000095283">
    <property type="component" value="Unplaced"/>
</dbReference>
<organism evidence="2 3">
    <name type="scientific">Heterorhabditis bacteriophora</name>
    <name type="common">Entomopathogenic nematode worm</name>
    <dbReference type="NCBI Taxonomy" id="37862"/>
    <lineage>
        <taxon>Eukaryota</taxon>
        <taxon>Metazoa</taxon>
        <taxon>Ecdysozoa</taxon>
        <taxon>Nematoda</taxon>
        <taxon>Chromadorea</taxon>
        <taxon>Rhabditida</taxon>
        <taxon>Rhabditina</taxon>
        <taxon>Rhabditomorpha</taxon>
        <taxon>Strongyloidea</taxon>
        <taxon>Heterorhabditidae</taxon>
        <taxon>Heterorhabditis</taxon>
    </lineage>
</organism>
<keyword evidence="1" id="KW-1133">Transmembrane helix</keyword>
<sequence>MLTDLKLCVLNVIRIFIIIGQLSWEQGWI</sequence>